<organism evidence="17 18">
    <name type="scientific">Scleropages formosus</name>
    <name type="common">Asian bonytongue</name>
    <name type="synonym">Osteoglossum formosum</name>
    <dbReference type="NCBI Taxonomy" id="113540"/>
    <lineage>
        <taxon>Eukaryota</taxon>
        <taxon>Metazoa</taxon>
        <taxon>Chordata</taxon>
        <taxon>Craniata</taxon>
        <taxon>Vertebrata</taxon>
        <taxon>Euteleostomi</taxon>
        <taxon>Actinopterygii</taxon>
        <taxon>Neopterygii</taxon>
        <taxon>Teleostei</taxon>
        <taxon>Osteoglossocephala</taxon>
        <taxon>Osteoglossomorpha</taxon>
        <taxon>Osteoglossiformes</taxon>
        <taxon>Osteoglossidae</taxon>
        <taxon>Scleropages</taxon>
    </lineage>
</organism>
<dbReference type="GO" id="GO:0000977">
    <property type="term" value="F:RNA polymerase II transcription regulatory region sequence-specific DNA binding"/>
    <property type="evidence" value="ECO:0007669"/>
    <property type="project" value="UniProtKB-ARBA"/>
</dbReference>
<reference evidence="17" key="3">
    <citation type="submission" date="2025-09" db="UniProtKB">
        <authorList>
            <consortium name="Ensembl"/>
        </authorList>
    </citation>
    <scope>IDENTIFICATION</scope>
</reference>
<evidence type="ECO:0000256" key="14">
    <source>
        <dbReference type="SAM" id="Coils"/>
    </source>
</evidence>
<keyword evidence="8 13" id="KW-0238">DNA-binding</keyword>
<evidence type="ECO:0000256" key="5">
    <source>
        <dbReference type="ARBA" id="ARBA00022553"/>
    </source>
</evidence>
<evidence type="ECO:0000256" key="13">
    <source>
        <dbReference type="RuleBase" id="RU046415"/>
    </source>
</evidence>
<dbReference type="SMART" id="SM00964">
    <property type="entry name" value="STAT_int"/>
    <property type="match status" value="1"/>
</dbReference>
<evidence type="ECO:0000256" key="6">
    <source>
        <dbReference type="ARBA" id="ARBA00022999"/>
    </source>
</evidence>
<dbReference type="Pfam" id="PF02865">
    <property type="entry name" value="STAT_int"/>
    <property type="match status" value="1"/>
</dbReference>
<evidence type="ECO:0000256" key="10">
    <source>
        <dbReference type="ARBA" id="ARBA00023163"/>
    </source>
</evidence>
<dbReference type="FunFam" id="3.30.505.10:FF:000126">
    <property type="entry name" value="Signal transducer and activator of transcription"/>
    <property type="match status" value="1"/>
</dbReference>
<evidence type="ECO:0000256" key="1">
    <source>
        <dbReference type="ARBA" id="ARBA00004123"/>
    </source>
</evidence>
<keyword evidence="4 13" id="KW-0963">Cytoplasm</keyword>
<comment type="similarity">
    <text evidence="3 13">Belongs to the transcription factor STAT family.</text>
</comment>
<dbReference type="InterPro" id="IPR000980">
    <property type="entry name" value="SH2"/>
</dbReference>
<dbReference type="InterPro" id="IPR001217">
    <property type="entry name" value="STAT"/>
</dbReference>
<dbReference type="GO" id="GO:0005737">
    <property type="term" value="C:cytoplasm"/>
    <property type="evidence" value="ECO:0007669"/>
    <property type="project" value="UniProtKB-SubCell"/>
</dbReference>
<sequence>MAQWDKVKCLPTQVLSELYPSQFPMEVRYYLASWIEEQHWEDFNVDDTAQESQALQLLEQIVSFLQDMSQQNSNVVERLRLQHIAVNMGAFRTQPLLLVKIVQEILRQERELLIQMGAPVTSFPDSPTPQPPCPPAHSPLPATGTMRDEGLHSVDLLVFKVLELQSCREQIHRMQKELQSERQSFESMLVQQRQCNGVDPEVPEQVQKLRTNVQQMEFNVQALSMKRAQLLEEAALCLDQCLSHLIHRIRTWRREQHLATIGAPFNEDLSPLQTWCEQLLGVNVKIREEVVLAAQECGGAEPVRKLQERLERLFQTLIQSSLIVDKQPPQIIKTQSKFSTSVRFLLGEKVAPGRPALLKAQIVTEAQARNLVQLVAIPTDNVGELVSHTALLDYNSSNKTTCATFKNMCIKKIKRADRRGSESVTEEKFAIHFSGEISLVGFDSPCRVQALSVPIVVIVHGSQDINAMATIIWDCAFSDPDRVPFVVPDRVPWKQMCMTLESKFMSEVKTQRGLDIYNQHFLAQKIFNKPDYSGDFSNMLVTWSQFNKEMLPGRAFTFWQWFEGVLELTKKHLQNYWSDNLIFGFIGKQHLHLILQDRPNGTFLLRFSDSEIGGITIAYIAPSENGGRKIQNIQPFTKKDLEIRSLGDRIRDIASITHMYPEFQKNDVFKKYYTDEPRSGSSGYLGVSIHTKVADEGCTAGTSASAVSPNEAVRDVSLSPSLPSYPSNSVYRPEASPHHHEQHAFYPGTPTTYQNEPSVDDMSFLGIIPEQPSISLFSPANTAQSPGSPLSRSMEFEPNFLETDIYDVPH</sequence>
<dbReference type="InterPro" id="IPR013799">
    <property type="entry name" value="STAT_TF_prot_interaction"/>
</dbReference>
<dbReference type="Pfam" id="PF00017">
    <property type="entry name" value="SH2"/>
    <property type="match status" value="1"/>
</dbReference>
<keyword evidence="10 13" id="KW-0804">Transcription</keyword>
<dbReference type="CDD" id="cd16856">
    <property type="entry name" value="STAT6_CCD"/>
    <property type="match status" value="1"/>
</dbReference>
<evidence type="ECO:0000256" key="3">
    <source>
        <dbReference type="ARBA" id="ARBA00005586"/>
    </source>
</evidence>
<keyword evidence="14" id="KW-0175">Coiled coil</keyword>
<dbReference type="OrthoDB" id="19300at2759"/>
<feature type="region of interest" description="Disordered" evidence="15">
    <location>
        <begin position="700"/>
        <end position="753"/>
    </location>
</feature>
<gene>
    <name evidence="17" type="primary">LOC108918572</name>
</gene>
<dbReference type="Gene3D" id="1.20.1050.20">
    <property type="entry name" value="STAT transcription factor, all-alpha domain"/>
    <property type="match status" value="1"/>
</dbReference>
<evidence type="ECO:0000259" key="16">
    <source>
        <dbReference type="PROSITE" id="PS50001"/>
    </source>
</evidence>
<evidence type="ECO:0000256" key="8">
    <source>
        <dbReference type="ARBA" id="ARBA00023125"/>
    </source>
</evidence>
<reference evidence="17 18" key="1">
    <citation type="submission" date="2019-04" db="EMBL/GenBank/DDBJ databases">
        <authorList>
            <consortium name="Wellcome Sanger Institute Data Sharing"/>
        </authorList>
    </citation>
    <scope>NUCLEOTIDE SEQUENCE [LARGE SCALE GENOMIC DNA]</scope>
</reference>
<evidence type="ECO:0000256" key="12">
    <source>
        <dbReference type="PROSITE-ProRule" id="PRU00191"/>
    </source>
</evidence>
<keyword evidence="11 13" id="KW-0539">Nucleus</keyword>
<dbReference type="SUPFAM" id="SSF49417">
    <property type="entry name" value="p53-like transcription factors"/>
    <property type="match status" value="1"/>
</dbReference>
<dbReference type="FunFam" id="1.10.238.10:FF:000029">
    <property type="entry name" value="Signal transducer and transcription activator 6"/>
    <property type="match status" value="1"/>
</dbReference>
<dbReference type="PROSITE" id="PS50001">
    <property type="entry name" value="SH2"/>
    <property type="match status" value="1"/>
</dbReference>
<dbReference type="InterPro" id="IPR013800">
    <property type="entry name" value="STAT_TF_alpha"/>
</dbReference>
<feature type="compositionally biased region" description="Low complexity" evidence="15">
    <location>
        <begin position="716"/>
        <end position="731"/>
    </location>
</feature>
<accession>A0A8C9RL40</accession>
<evidence type="ECO:0000313" key="17">
    <source>
        <dbReference type="Ensembl" id="ENSSFOP00015021333.2"/>
    </source>
</evidence>
<dbReference type="GeneTree" id="ENSGT01080000257420"/>
<dbReference type="FunFam" id="2.60.40.630:FF:000003">
    <property type="entry name" value="Signal transducer and transcription activator 6"/>
    <property type="match status" value="1"/>
</dbReference>
<keyword evidence="18" id="KW-1185">Reference proteome</keyword>
<keyword evidence="9 13" id="KW-0010">Activator</keyword>
<dbReference type="Ensembl" id="ENSSFOT00015021572.2">
    <property type="protein sequence ID" value="ENSSFOP00015021333.2"/>
    <property type="gene ID" value="ENSSFOG00015013735.2"/>
</dbReference>
<dbReference type="KEGG" id="sfm:108918572"/>
<dbReference type="GO" id="GO:0007166">
    <property type="term" value="P:cell surface receptor signaling pathway"/>
    <property type="evidence" value="ECO:0007669"/>
    <property type="project" value="UniProtKB-ARBA"/>
</dbReference>
<evidence type="ECO:0000256" key="15">
    <source>
        <dbReference type="SAM" id="MobiDB-lite"/>
    </source>
</evidence>
<dbReference type="InterPro" id="IPR012345">
    <property type="entry name" value="STAT_TF_DNA-bd_N"/>
</dbReference>
<reference evidence="17" key="2">
    <citation type="submission" date="2025-08" db="UniProtKB">
        <authorList>
            <consortium name="Ensembl"/>
        </authorList>
    </citation>
    <scope>IDENTIFICATION</scope>
</reference>
<dbReference type="Pfam" id="PF01017">
    <property type="entry name" value="STAT_alpha"/>
    <property type="match status" value="1"/>
</dbReference>
<dbReference type="Gene3D" id="1.10.532.10">
    <property type="entry name" value="STAT transcription factor, N-terminal domain"/>
    <property type="match status" value="1"/>
</dbReference>
<feature type="coiled-coil region" evidence="14">
    <location>
        <begin position="164"/>
        <end position="233"/>
    </location>
</feature>
<comment type="subcellular location">
    <subcellularLocation>
        <location evidence="2 13">Cytoplasm</location>
    </subcellularLocation>
    <subcellularLocation>
        <location evidence="1 13">Nucleus</location>
    </subcellularLocation>
</comment>
<evidence type="ECO:0000256" key="2">
    <source>
        <dbReference type="ARBA" id="ARBA00004496"/>
    </source>
</evidence>
<dbReference type="AlphaFoldDB" id="A0A8C9RL40"/>
<dbReference type="PANTHER" id="PTHR11801">
    <property type="entry name" value="SIGNAL TRANSDUCER AND ACTIVATOR OF TRANSCRIPTION"/>
    <property type="match status" value="1"/>
</dbReference>
<dbReference type="RefSeq" id="XP_018581509.2">
    <property type="nucleotide sequence ID" value="XM_018725993.2"/>
</dbReference>
<dbReference type="SUPFAM" id="SSF48092">
    <property type="entry name" value="Transcription factor STAT-4 N-domain"/>
    <property type="match status" value="1"/>
</dbReference>
<dbReference type="Gene3D" id="1.10.238.10">
    <property type="entry name" value="EF-hand"/>
    <property type="match status" value="1"/>
</dbReference>
<evidence type="ECO:0000256" key="7">
    <source>
        <dbReference type="ARBA" id="ARBA00023015"/>
    </source>
</evidence>
<dbReference type="InterPro" id="IPR015988">
    <property type="entry name" value="STAT_TF_CC"/>
</dbReference>
<dbReference type="SUPFAM" id="SSF55550">
    <property type="entry name" value="SH2 domain"/>
    <property type="match status" value="1"/>
</dbReference>
<evidence type="ECO:0000256" key="11">
    <source>
        <dbReference type="ARBA" id="ARBA00023242"/>
    </source>
</evidence>
<keyword evidence="5 13" id="KW-0597">Phosphoprotein</keyword>
<dbReference type="GeneID" id="108918572"/>
<dbReference type="Pfam" id="PF02864">
    <property type="entry name" value="STAT_bind"/>
    <property type="match status" value="1"/>
</dbReference>
<name>A0A8C9RL40_SCLFO</name>
<evidence type="ECO:0000256" key="9">
    <source>
        <dbReference type="ARBA" id="ARBA00023159"/>
    </source>
</evidence>
<keyword evidence="7 13" id="KW-0805">Transcription regulation</keyword>
<dbReference type="SUPFAM" id="SSF47655">
    <property type="entry name" value="STAT"/>
    <property type="match status" value="1"/>
</dbReference>
<dbReference type="InterPro" id="IPR008967">
    <property type="entry name" value="p53-like_TF_DNA-bd_sf"/>
</dbReference>
<evidence type="ECO:0000313" key="18">
    <source>
        <dbReference type="Proteomes" id="UP000694397"/>
    </source>
</evidence>
<protein>
    <recommendedName>
        <fullName evidence="13">Signal transducer and activator of transcription</fullName>
    </recommendedName>
</protein>
<dbReference type="Gene3D" id="2.60.40.630">
    <property type="entry name" value="STAT transcription factor, DNA-binding domain"/>
    <property type="match status" value="1"/>
</dbReference>
<dbReference type="Proteomes" id="UP000694397">
    <property type="component" value="Chromosome 22"/>
</dbReference>
<dbReference type="GO" id="GO:0001228">
    <property type="term" value="F:DNA-binding transcription activator activity, RNA polymerase II-specific"/>
    <property type="evidence" value="ECO:0007669"/>
    <property type="project" value="UniProtKB-ARBA"/>
</dbReference>
<dbReference type="Pfam" id="PF21354">
    <property type="entry name" value="STAT_linker"/>
    <property type="match status" value="1"/>
</dbReference>
<dbReference type="InterPro" id="IPR013801">
    <property type="entry name" value="STAT_TF_DNA-bd"/>
</dbReference>
<dbReference type="InterPro" id="IPR036860">
    <property type="entry name" value="SH2_dom_sf"/>
</dbReference>
<dbReference type="InterPro" id="IPR048988">
    <property type="entry name" value="STAT_linker"/>
</dbReference>
<dbReference type="GO" id="GO:0005634">
    <property type="term" value="C:nucleus"/>
    <property type="evidence" value="ECO:0007669"/>
    <property type="project" value="UniProtKB-SubCell"/>
</dbReference>
<dbReference type="Gene3D" id="3.30.505.10">
    <property type="entry name" value="SH2 domain"/>
    <property type="match status" value="1"/>
</dbReference>
<dbReference type="InterPro" id="IPR036535">
    <property type="entry name" value="STAT_N_sf"/>
</dbReference>
<feature type="domain" description="SH2" evidence="16">
    <location>
        <begin position="561"/>
        <end position="678"/>
    </location>
</feature>
<evidence type="ECO:0000256" key="4">
    <source>
        <dbReference type="ARBA" id="ARBA00022490"/>
    </source>
</evidence>
<keyword evidence="6 12" id="KW-0727">SH2 domain</keyword>
<proteinExistence type="inferred from homology"/>